<gene>
    <name evidence="1" type="ORF">UR70_C0017G0008</name>
</gene>
<comment type="caution">
    <text evidence="1">The sequence shown here is derived from an EMBL/GenBank/DDBJ whole genome shotgun (WGS) entry which is preliminary data.</text>
</comment>
<name>A0A0G0E985_9BACT</name>
<sequence>MIQIICLSKKLIISSCGVNDFMVKRPPRIIGITKKTKSQSILLIIFSIPLEISINKLYTLNGKRNMYSVISNGIYHFLF</sequence>
<protein>
    <submittedName>
        <fullName evidence="1">Uncharacterized protein</fullName>
    </submittedName>
</protein>
<proteinExistence type="predicted"/>
<evidence type="ECO:0000313" key="1">
    <source>
        <dbReference type="EMBL" id="KKP71890.1"/>
    </source>
</evidence>
<dbReference type="AlphaFoldDB" id="A0A0G0E985"/>
<dbReference type="EMBL" id="LBQE01000017">
    <property type="protein sequence ID" value="KKP71890.1"/>
    <property type="molecule type" value="Genomic_DNA"/>
</dbReference>
<evidence type="ECO:0000313" key="2">
    <source>
        <dbReference type="Proteomes" id="UP000034923"/>
    </source>
</evidence>
<reference evidence="1 2" key="1">
    <citation type="journal article" date="2015" name="Nature">
        <title>rRNA introns, odd ribosomes, and small enigmatic genomes across a large radiation of phyla.</title>
        <authorList>
            <person name="Brown C.T."/>
            <person name="Hug L.A."/>
            <person name="Thomas B.C."/>
            <person name="Sharon I."/>
            <person name="Castelle C.J."/>
            <person name="Singh A."/>
            <person name="Wilkins M.J."/>
            <person name="Williams K.H."/>
            <person name="Banfield J.F."/>
        </authorList>
    </citation>
    <scope>NUCLEOTIDE SEQUENCE [LARGE SCALE GENOMIC DNA]</scope>
</reference>
<accession>A0A0G0E985</accession>
<organism evidence="1 2">
    <name type="scientific">Candidatus Nomurabacteria bacterium GW2011_GWB1_35_20</name>
    <dbReference type="NCBI Taxonomy" id="1618740"/>
    <lineage>
        <taxon>Bacteria</taxon>
        <taxon>Candidatus Nomuraibacteriota</taxon>
    </lineage>
</organism>
<dbReference type="Proteomes" id="UP000034923">
    <property type="component" value="Unassembled WGS sequence"/>
</dbReference>